<dbReference type="GO" id="GO:0043565">
    <property type="term" value="F:sequence-specific DNA binding"/>
    <property type="evidence" value="ECO:0007669"/>
    <property type="project" value="InterPro"/>
</dbReference>
<dbReference type="SUPFAM" id="SSF46689">
    <property type="entry name" value="Homeodomain-like"/>
    <property type="match status" value="2"/>
</dbReference>
<dbReference type="InterPro" id="IPR009057">
    <property type="entry name" value="Homeodomain-like_sf"/>
</dbReference>
<dbReference type="InterPro" id="IPR018060">
    <property type="entry name" value="HTH_AraC"/>
</dbReference>
<keyword evidence="1" id="KW-0805">Transcription regulation</keyword>
<dbReference type="PANTHER" id="PTHR43280:SF2">
    <property type="entry name" value="HTH-TYPE TRANSCRIPTIONAL REGULATOR EXSA"/>
    <property type="match status" value="1"/>
</dbReference>
<keyword evidence="2" id="KW-0238">DNA-binding</keyword>
<proteinExistence type="predicted"/>
<evidence type="ECO:0000313" key="6">
    <source>
        <dbReference type="Proteomes" id="UP000429958"/>
    </source>
</evidence>
<feature type="domain" description="HTH araC/xylS-type" evidence="4">
    <location>
        <begin position="186"/>
        <end position="284"/>
    </location>
</feature>
<evidence type="ECO:0000256" key="3">
    <source>
        <dbReference type="ARBA" id="ARBA00023163"/>
    </source>
</evidence>
<dbReference type="Gene3D" id="1.10.10.60">
    <property type="entry name" value="Homeodomain-like"/>
    <property type="match status" value="2"/>
</dbReference>
<dbReference type="SMART" id="SM00342">
    <property type="entry name" value="HTH_ARAC"/>
    <property type="match status" value="1"/>
</dbReference>
<sequence length="289" mass="33873">MSLSVSDNIRFVFLYADCYSMGSTWVYPESRIPYSMFRYIARGKAEFRMNGEPVVVKEGQIVYIPCGCTLFCQALSQPFEFFSVRFTTSVFYDREDLLKDYYRIAKVSENQGEDVYFKEIYRWAKTAHPAKKCFLRGYLELLIGSLSFREEAMVPRMLEIQAEHYDLEEIRRREKALRRTVDPRIQIVADYVSLHPTERYTPERMAGMAELSKQRFSSLFKSNIGKTPMEYVREIRLTAAARQLLVSTDNISDIAYELGYESSNYFIREFKKAFGFTPNQYRKNGREGG</sequence>
<dbReference type="Pfam" id="PF02311">
    <property type="entry name" value="AraC_binding"/>
    <property type="match status" value="1"/>
</dbReference>
<protein>
    <submittedName>
        <fullName evidence="5">AraC family transcriptional regulator</fullName>
    </submittedName>
</protein>
<dbReference type="PANTHER" id="PTHR43280">
    <property type="entry name" value="ARAC-FAMILY TRANSCRIPTIONAL REGULATOR"/>
    <property type="match status" value="1"/>
</dbReference>
<dbReference type="InterPro" id="IPR020449">
    <property type="entry name" value="Tscrpt_reg_AraC-type_HTH"/>
</dbReference>
<accession>A0A7X2NJ25</accession>
<evidence type="ECO:0000256" key="1">
    <source>
        <dbReference type="ARBA" id="ARBA00023015"/>
    </source>
</evidence>
<comment type="caution">
    <text evidence="5">The sequence shown here is derived from an EMBL/GenBank/DDBJ whole genome shotgun (WGS) entry which is preliminary data.</text>
</comment>
<name>A0A7X2NJ25_9CLOT</name>
<organism evidence="5 6">
    <name type="scientific">Clostridium porci</name>
    <dbReference type="NCBI Taxonomy" id="2605778"/>
    <lineage>
        <taxon>Bacteria</taxon>
        <taxon>Bacillati</taxon>
        <taxon>Bacillota</taxon>
        <taxon>Clostridia</taxon>
        <taxon>Eubacteriales</taxon>
        <taxon>Clostridiaceae</taxon>
        <taxon>Clostridium</taxon>
    </lineage>
</organism>
<keyword evidence="6" id="KW-1185">Reference proteome</keyword>
<dbReference type="RefSeq" id="WP_154471223.1">
    <property type="nucleotide sequence ID" value="NZ_DBEWUL010000221.1"/>
</dbReference>
<dbReference type="EMBL" id="VUMD01000003">
    <property type="protein sequence ID" value="MSS35822.1"/>
    <property type="molecule type" value="Genomic_DNA"/>
</dbReference>
<dbReference type="Pfam" id="PF12833">
    <property type="entry name" value="HTH_18"/>
    <property type="match status" value="1"/>
</dbReference>
<evidence type="ECO:0000256" key="2">
    <source>
        <dbReference type="ARBA" id="ARBA00023125"/>
    </source>
</evidence>
<dbReference type="GO" id="GO:0003700">
    <property type="term" value="F:DNA-binding transcription factor activity"/>
    <property type="evidence" value="ECO:0007669"/>
    <property type="project" value="InterPro"/>
</dbReference>
<dbReference type="InterPro" id="IPR018062">
    <property type="entry name" value="HTH_AraC-typ_CS"/>
</dbReference>
<dbReference type="SUPFAM" id="SSF51182">
    <property type="entry name" value="RmlC-like cupins"/>
    <property type="match status" value="1"/>
</dbReference>
<evidence type="ECO:0000259" key="4">
    <source>
        <dbReference type="PROSITE" id="PS01124"/>
    </source>
</evidence>
<dbReference type="AlphaFoldDB" id="A0A7X2NJ25"/>
<dbReference type="InterPro" id="IPR014710">
    <property type="entry name" value="RmlC-like_jellyroll"/>
</dbReference>
<keyword evidence="3" id="KW-0804">Transcription</keyword>
<dbReference type="InterPro" id="IPR011051">
    <property type="entry name" value="RmlC_Cupin_sf"/>
</dbReference>
<reference evidence="5 6" key="1">
    <citation type="submission" date="2019-08" db="EMBL/GenBank/DDBJ databases">
        <title>In-depth cultivation of the pig gut microbiome towards novel bacterial diversity and tailored functional studies.</title>
        <authorList>
            <person name="Wylensek D."/>
            <person name="Hitch T.C.A."/>
            <person name="Clavel T."/>
        </authorList>
    </citation>
    <scope>NUCLEOTIDE SEQUENCE [LARGE SCALE GENOMIC DNA]</scope>
    <source>
        <strain evidence="5 6">WCA-389-WT-23D1</strain>
    </source>
</reference>
<dbReference type="InterPro" id="IPR003313">
    <property type="entry name" value="AraC-bd"/>
</dbReference>
<gene>
    <name evidence="5" type="ORF">FYJ39_04290</name>
</gene>
<dbReference type="Proteomes" id="UP000429958">
    <property type="component" value="Unassembled WGS sequence"/>
</dbReference>
<dbReference type="Gene3D" id="2.60.120.10">
    <property type="entry name" value="Jelly Rolls"/>
    <property type="match status" value="1"/>
</dbReference>
<dbReference type="PRINTS" id="PR00032">
    <property type="entry name" value="HTHARAC"/>
</dbReference>
<evidence type="ECO:0000313" key="5">
    <source>
        <dbReference type="EMBL" id="MSS35822.1"/>
    </source>
</evidence>
<dbReference type="PROSITE" id="PS00041">
    <property type="entry name" value="HTH_ARAC_FAMILY_1"/>
    <property type="match status" value="1"/>
</dbReference>
<dbReference type="PROSITE" id="PS01124">
    <property type="entry name" value="HTH_ARAC_FAMILY_2"/>
    <property type="match status" value="1"/>
</dbReference>